<dbReference type="KEGG" id="pbr:PB2503_12864"/>
<dbReference type="RefSeq" id="WP_013301584.1">
    <property type="nucleotide sequence ID" value="NC_014414.1"/>
</dbReference>
<dbReference type="InterPro" id="IPR025857">
    <property type="entry name" value="MacB_PCD"/>
</dbReference>
<evidence type="ECO:0000259" key="8">
    <source>
        <dbReference type="Pfam" id="PF02687"/>
    </source>
</evidence>
<dbReference type="Proteomes" id="UP000001302">
    <property type="component" value="Chromosome"/>
</dbReference>
<keyword evidence="2" id="KW-1003">Cell membrane</keyword>
<sequence length="429" mass="44412">MAGLLTLAFQSLLSRKTAALLSVISVALSVTLFLGVDKLRRAATDGFESTISGTDLIVGPRAGGVNLLLYTVFRVGEPTGSVSWESYEMLRDQPGVAWTIPLSLGDSHQGFRVVGTDRSYLDHYQYGAGRHLSLAAGEWFDGPKGAVLGAKVADRLDYDLGTELTVSHGLVSAGFAEHEGHKFRVVGSLAPTGTPVDRSIHVSLAGIEALHGDPGASIGAGNTHEHEHEHEHDGVASPGDQGEAHPEALSAFLVGLENRTRALVLQRQITTYEGEPLTAVLPGLALSQLWSVVGTVETVLFAISLFVVGTGFVSMMIALLTSLATRQRELAVLRAAGAGPGHIFGLLIAETATLATLGTLIGAGLTATLIATFGEGLAARNGIPLAGLGASPTDLGIALAVIGVGTALGTIPAMAAYRRSLADGLSPRL</sequence>
<comment type="subcellular location">
    <subcellularLocation>
        <location evidence="1">Cell membrane</location>
        <topology evidence="1">Multi-pass membrane protein</topology>
    </subcellularLocation>
</comment>
<dbReference type="AlphaFoldDB" id="E0TG39"/>
<dbReference type="OrthoDB" id="9784014at2"/>
<evidence type="ECO:0008006" key="12">
    <source>
        <dbReference type="Google" id="ProtNLM"/>
    </source>
</evidence>
<gene>
    <name evidence="10" type="ordered locus">PB2503_12864</name>
</gene>
<dbReference type="PANTHER" id="PTHR43738">
    <property type="entry name" value="ABC TRANSPORTER, MEMBRANE PROTEIN"/>
    <property type="match status" value="1"/>
</dbReference>
<keyword evidence="4 7" id="KW-1133">Transmembrane helix</keyword>
<feature type="transmembrane region" description="Helical" evidence="7">
    <location>
        <begin position="331"/>
        <end position="349"/>
    </location>
</feature>
<dbReference type="eggNOG" id="COG0577">
    <property type="taxonomic scope" value="Bacteria"/>
</dbReference>
<dbReference type="Pfam" id="PF12704">
    <property type="entry name" value="MacB_PCD"/>
    <property type="match status" value="1"/>
</dbReference>
<reference evidence="10 11" key="2">
    <citation type="journal article" date="2011" name="J. Bacteriol.">
        <title>Complete genome sequence of strain HTCC2503T of Parvularcula bermudensis, the type species of the order "Parvularculales" in the class Alphaproteobacteria.</title>
        <authorList>
            <person name="Oh H.M."/>
            <person name="Kang I."/>
            <person name="Vergin K.L."/>
            <person name="Kang D."/>
            <person name="Rhee K.H."/>
            <person name="Giovannoni S.J."/>
            <person name="Cho J.C."/>
        </authorList>
    </citation>
    <scope>NUCLEOTIDE SEQUENCE [LARGE SCALE GENOMIC DNA]</scope>
    <source>
        <strain evidence="11">ATCC BAA-594 / HTCC2503 / KCTC 12087</strain>
    </source>
</reference>
<dbReference type="InterPro" id="IPR051125">
    <property type="entry name" value="ABC-4/HrtB_transporter"/>
</dbReference>
<dbReference type="GO" id="GO:0005886">
    <property type="term" value="C:plasma membrane"/>
    <property type="evidence" value="ECO:0007669"/>
    <property type="project" value="UniProtKB-SubCell"/>
</dbReference>
<dbReference type="HOGENOM" id="CLU_035316_1_0_5"/>
<evidence type="ECO:0000256" key="2">
    <source>
        <dbReference type="ARBA" id="ARBA00022475"/>
    </source>
</evidence>
<evidence type="ECO:0000313" key="11">
    <source>
        <dbReference type="Proteomes" id="UP000001302"/>
    </source>
</evidence>
<name>E0TG39_PARBH</name>
<dbReference type="PANTHER" id="PTHR43738:SF2">
    <property type="entry name" value="ABC TRANSPORTER PERMEASE"/>
    <property type="match status" value="1"/>
</dbReference>
<dbReference type="InterPro" id="IPR003838">
    <property type="entry name" value="ABC3_permease_C"/>
</dbReference>
<keyword evidence="5 7" id="KW-0472">Membrane</keyword>
<evidence type="ECO:0000256" key="6">
    <source>
        <dbReference type="SAM" id="MobiDB-lite"/>
    </source>
</evidence>
<evidence type="ECO:0000256" key="4">
    <source>
        <dbReference type="ARBA" id="ARBA00022989"/>
    </source>
</evidence>
<protein>
    <recommendedName>
        <fullName evidence="12">Peptide ABC transporter permease</fullName>
    </recommendedName>
</protein>
<evidence type="ECO:0000313" key="10">
    <source>
        <dbReference type="EMBL" id="ADM10610.1"/>
    </source>
</evidence>
<evidence type="ECO:0000256" key="1">
    <source>
        <dbReference type="ARBA" id="ARBA00004651"/>
    </source>
</evidence>
<evidence type="ECO:0000256" key="7">
    <source>
        <dbReference type="SAM" id="Phobius"/>
    </source>
</evidence>
<feature type="transmembrane region" description="Helical" evidence="7">
    <location>
        <begin position="355"/>
        <end position="374"/>
    </location>
</feature>
<keyword evidence="11" id="KW-1185">Reference proteome</keyword>
<feature type="region of interest" description="Disordered" evidence="6">
    <location>
        <begin position="215"/>
        <end position="243"/>
    </location>
</feature>
<reference evidence="11" key="1">
    <citation type="submission" date="2010-08" db="EMBL/GenBank/DDBJ databases">
        <title>Genome sequence of Parvularcula bermudensis HTCC2503.</title>
        <authorList>
            <person name="Kang D.-M."/>
            <person name="Oh H.-M."/>
            <person name="Cho J.-C."/>
        </authorList>
    </citation>
    <scope>NUCLEOTIDE SEQUENCE [LARGE SCALE GENOMIC DNA]</scope>
    <source>
        <strain evidence="11">ATCC BAA-594 / HTCC2503 / KCTC 12087</strain>
    </source>
</reference>
<dbReference type="STRING" id="314260.PB2503_12864"/>
<organism evidence="10 11">
    <name type="scientific">Parvularcula bermudensis (strain ATCC BAA-594 / HTCC2503 / KCTC 12087)</name>
    <dbReference type="NCBI Taxonomy" id="314260"/>
    <lineage>
        <taxon>Bacteria</taxon>
        <taxon>Pseudomonadati</taxon>
        <taxon>Pseudomonadota</taxon>
        <taxon>Alphaproteobacteria</taxon>
        <taxon>Parvularculales</taxon>
        <taxon>Parvularculaceae</taxon>
        <taxon>Parvularcula</taxon>
    </lineage>
</organism>
<evidence type="ECO:0000259" key="9">
    <source>
        <dbReference type="Pfam" id="PF12704"/>
    </source>
</evidence>
<dbReference type="EMBL" id="CP002156">
    <property type="protein sequence ID" value="ADM10610.1"/>
    <property type="molecule type" value="Genomic_DNA"/>
</dbReference>
<feature type="domain" description="ABC3 transporter permease C-terminal" evidence="8">
    <location>
        <begin position="302"/>
        <end position="418"/>
    </location>
</feature>
<feature type="compositionally biased region" description="Basic and acidic residues" evidence="6">
    <location>
        <begin position="223"/>
        <end position="234"/>
    </location>
</feature>
<dbReference type="Pfam" id="PF02687">
    <property type="entry name" value="FtsX"/>
    <property type="match status" value="1"/>
</dbReference>
<feature type="transmembrane region" description="Helical" evidence="7">
    <location>
        <begin position="299"/>
        <end position="319"/>
    </location>
</feature>
<keyword evidence="3 7" id="KW-0812">Transmembrane</keyword>
<evidence type="ECO:0000256" key="3">
    <source>
        <dbReference type="ARBA" id="ARBA00022692"/>
    </source>
</evidence>
<feature type="transmembrane region" description="Helical" evidence="7">
    <location>
        <begin position="395"/>
        <end position="417"/>
    </location>
</feature>
<accession>E0TG39</accession>
<feature type="domain" description="MacB-like periplasmic core" evidence="9">
    <location>
        <begin position="22"/>
        <end position="207"/>
    </location>
</feature>
<evidence type="ECO:0000256" key="5">
    <source>
        <dbReference type="ARBA" id="ARBA00023136"/>
    </source>
</evidence>
<proteinExistence type="predicted"/>